<evidence type="ECO:0000256" key="3">
    <source>
        <dbReference type="ARBA" id="ARBA00022833"/>
    </source>
</evidence>
<dbReference type="Gene3D" id="3.90.1590.10">
    <property type="entry name" value="glutathione-dependent formaldehyde- activating enzyme (gfa)"/>
    <property type="match status" value="1"/>
</dbReference>
<evidence type="ECO:0000256" key="1">
    <source>
        <dbReference type="ARBA" id="ARBA00005495"/>
    </source>
</evidence>
<feature type="domain" description="CENP-V/GFA" evidence="5">
    <location>
        <begin position="30"/>
        <end position="148"/>
    </location>
</feature>
<organism evidence="6 7">
    <name type="scientific">Periconia macrospinosa</name>
    <dbReference type="NCBI Taxonomy" id="97972"/>
    <lineage>
        <taxon>Eukaryota</taxon>
        <taxon>Fungi</taxon>
        <taxon>Dikarya</taxon>
        <taxon>Ascomycota</taxon>
        <taxon>Pezizomycotina</taxon>
        <taxon>Dothideomycetes</taxon>
        <taxon>Pleosporomycetidae</taxon>
        <taxon>Pleosporales</taxon>
        <taxon>Massarineae</taxon>
        <taxon>Periconiaceae</taxon>
        <taxon>Periconia</taxon>
    </lineage>
</organism>
<comment type="similarity">
    <text evidence="1">Belongs to the Gfa family.</text>
</comment>
<keyword evidence="4" id="KW-0456">Lyase</keyword>
<dbReference type="Pfam" id="PF04828">
    <property type="entry name" value="GFA"/>
    <property type="match status" value="1"/>
</dbReference>
<dbReference type="STRING" id="97972.A0A2V1DKQ7"/>
<accession>A0A2V1DKQ7</accession>
<evidence type="ECO:0000313" key="6">
    <source>
        <dbReference type="EMBL" id="PVH98776.1"/>
    </source>
</evidence>
<dbReference type="AlphaFoldDB" id="A0A2V1DKQ7"/>
<dbReference type="PANTHER" id="PTHR33337:SF8">
    <property type="entry name" value="CENP-V_GFA DOMAIN-CONTAINING PROTEIN"/>
    <property type="match status" value="1"/>
</dbReference>
<gene>
    <name evidence="6" type="ORF">DM02DRAFT_719177</name>
</gene>
<evidence type="ECO:0000256" key="4">
    <source>
        <dbReference type="ARBA" id="ARBA00023239"/>
    </source>
</evidence>
<name>A0A2V1DKQ7_9PLEO</name>
<evidence type="ECO:0000256" key="2">
    <source>
        <dbReference type="ARBA" id="ARBA00022723"/>
    </source>
</evidence>
<dbReference type="PROSITE" id="PS51891">
    <property type="entry name" value="CENP_V_GFA"/>
    <property type="match status" value="1"/>
</dbReference>
<keyword evidence="2" id="KW-0479">Metal-binding</keyword>
<dbReference type="SUPFAM" id="SSF51316">
    <property type="entry name" value="Mss4-like"/>
    <property type="match status" value="1"/>
</dbReference>
<dbReference type="PANTHER" id="PTHR33337">
    <property type="entry name" value="GFA DOMAIN-CONTAINING PROTEIN"/>
    <property type="match status" value="1"/>
</dbReference>
<sequence length="178" mass="19584">MSEKSTRETHPQNFPIAGLAQDGWSTDDAATATCYCGTVQLQFPTNAPGLVTTFVCHCNDCHKITASMFASNFIVRDEYLKHLRGKEKLKTFGQSETIAGGHHMTNHFCSNCGTLMYRVGSGFPEQSILRIGTVDDFSLMETKLRPRSEVFVDSRVSWVNGVEGASKRGGGREGAERL</sequence>
<dbReference type="GO" id="GO:0016846">
    <property type="term" value="F:carbon-sulfur lyase activity"/>
    <property type="evidence" value="ECO:0007669"/>
    <property type="project" value="InterPro"/>
</dbReference>
<dbReference type="EMBL" id="KZ805406">
    <property type="protein sequence ID" value="PVH98776.1"/>
    <property type="molecule type" value="Genomic_DNA"/>
</dbReference>
<keyword evidence="7" id="KW-1185">Reference proteome</keyword>
<dbReference type="InterPro" id="IPR011057">
    <property type="entry name" value="Mss4-like_sf"/>
</dbReference>
<dbReference type="Proteomes" id="UP000244855">
    <property type="component" value="Unassembled WGS sequence"/>
</dbReference>
<keyword evidence="3" id="KW-0862">Zinc</keyword>
<protein>
    <recommendedName>
        <fullName evidence="5">CENP-V/GFA domain-containing protein</fullName>
    </recommendedName>
</protein>
<evidence type="ECO:0000259" key="5">
    <source>
        <dbReference type="PROSITE" id="PS51891"/>
    </source>
</evidence>
<evidence type="ECO:0000313" key="7">
    <source>
        <dbReference type="Proteomes" id="UP000244855"/>
    </source>
</evidence>
<proteinExistence type="inferred from homology"/>
<reference evidence="6 7" key="1">
    <citation type="journal article" date="2018" name="Sci. Rep.">
        <title>Comparative genomics provides insights into the lifestyle and reveals functional heterogeneity of dark septate endophytic fungi.</title>
        <authorList>
            <person name="Knapp D.G."/>
            <person name="Nemeth J.B."/>
            <person name="Barry K."/>
            <person name="Hainaut M."/>
            <person name="Henrissat B."/>
            <person name="Johnson J."/>
            <person name="Kuo A."/>
            <person name="Lim J.H.P."/>
            <person name="Lipzen A."/>
            <person name="Nolan M."/>
            <person name="Ohm R.A."/>
            <person name="Tamas L."/>
            <person name="Grigoriev I.V."/>
            <person name="Spatafora J.W."/>
            <person name="Nagy L.G."/>
            <person name="Kovacs G.M."/>
        </authorList>
    </citation>
    <scope>NUCLEOTIDE SEQUENCE [LARGE SCALE GENOMIC DNA]</scope>
    <source>
        <strain evidence="6 7">DSE2036</strain>
    </source>
</reference>
<dbReference type="InterPro" id="IPR006913">
    <property type="entry name" value="CENP-V/GFA"/>
</dbReference>
<dbReference type="OrthoDB" id="428768at2759"/>
<dbReference type="GO" id="GO:0046872">
    <property type="term" value="F:metal ion binding"/>
    <property type="evidence" value="ECO:0007669"/>
    <property type="project" value="UniProtKB-KW"/>
</dbReference>